<dbReference type="Pfam" id="PF13460">
    <property type="entry name" value="NAD_binding_10"/>
    <property type="match status" value="1"/>
</dbReference>
<comment type="caution">
    <text evidence="2">The sequence shown here is derived from an EMBL/GenBank/DDBJ whole genome shotgun (WGS) entry which is preliminary data.</text>
</comment>
<proteinExistence type="predicted"/>
<accession>A0A4Y8UHS1</accession>
<dbReference type="EMBL" id="SPIA01000002">
    <property type="protein sequence ID" value="TFH67882.1"/>
    <property type="molecule type" value="Genomic_DNA"/>
</dbReference>
<feature type="domain" description="NAD(P)-binding" evidence="1">
    <location>
        <begin position="9"/>
        <end position="180"/>
    </location>
</feature>
<sequence>MKVLLVGFGDIAARVAAQLPASAAAVGLRRTPSAAPGHSGVAALELRAVDASKADALAAVLTEPFDYVVATLTPSAMSEAGYRASYLAVAENLAALLPQHPSLRRLLWVSSSSVYGDQRGDQWVDEQTAAEPQRATAKVLLAAEHALAALPCTVLRFSGIYGPGRHRLLQLVRAGGPLPGAPEQWSNRIHSDDGAGFIAHLIAAQWRGERLAPLYIVSDQQPAPLGEVWQWLATQLGCAQPLAAPQQSSGRGGKRLRATLMQQSGYTLRYPSYRDGYAALLAAERS</sequence>
<dbReference type="SUPFAM" id="SSF51735">
    <property type="entry name" value="NAD(P)-binding Rossmann-fold domains"/>
    <property type="match status" value="1"/>
</dbReference>
<gene>
    <name evidence="2" type="ORF">E3W66_06445</name>
</gene>
<evidence type="ECO:0000259" key="1">
    <source>
        <dbReference type="Pfam" id="PF13460"/>
    </source>
</evidence>
<dbReference type="GO" id="GO:0004029">
    <property type="term" value="F:aldehyde dehydrogenase (NAD+) activity"/>
    <property type="evidence" value="ECO:0007669"/>
    <property type="project" value="TreeGrafter"/>
</dbReference>
<organism evidence="2 3">
    <name type="scientific">Gammaproteobacteria bacterium LSUCC0057</name>
    <dbReference type="NCBI Taxonomy" id="2559237"/>
    <lineage>
        <taxon>Bacteria</taxon>
        <taxon>Pseudomonadati</taxon>
        <taxon>Pseudomonadota</taxon>
        <taxon>Gammaproteobacteria</taxon>
        <taxon>Cellvibrionales</taxon>
        <taxon>Porticoccaceae</taxon>
        <taxon>SAR92 clade</taxon>
    </lineage>
</organism>
<dbReference type="AlphaFoldDB" id="A0A4Y8UHS1"/>
<evidence type="ECO:0000313" key="3">
    <source>
        <dbReference type="Proteomes" id="UP000298133"/>
    </source>
</evidence>
<dbReference type="GO" id="GO:0005737">
    <property type="term" value="C:cytoplasm"/>
    <property type="evidence" value="ECO:0007669"/>
    <property type="project" value="TreeGrafter"/>
</dbReference>
<dbReference type="InterPro" id="IPR036291">
    <property type="entry name" value="NAD(P)-bd_dom_sf"/>
</dbReference>
<reference evidence="2 3" key="1">
    <citation type="submission" date="2019-03" db="EMBL/GenBank/DDBJ databases">
        <title>Draft genome of Gammaproteobacteria bacterium LSUCC0057, a member of the SAR92 clade.</title>
        <authorList>
            <person name="Lanclos V.C."/>
            <person name="Doiron C."/>
            <person name="Henson M.W."/>
            <person name="Thrash J.C."/>
        </authorList>
    </citation>
    <scope>NUCLEOTIDE SEQUENCE [LARGE SCALE GENOMIC DNA]</scope>
    <source>
        <strain evidence="2 3">LSUCC0057</strain>
    </source>
</reference>
<dbReference type="PANTHER" id="PTHR48079">
    <property type="entry name" value="PROTEIN YEEZ"/>
    <property type="match status" value="1"/>
</dbReference>
<dbReference type="PANTHER" id="PTHR48079:SF6">
    <property type="entry name" value="NAD(P)-BINDING DOMAIN-CONTAINING PROTEIN-RELATED"/>
    <property type="match status" value="1"/>
</dbReference>
<dbReference type="InterPro" id="IPR051783">
    <property type="entry name" value="NAD(P)-dependent_oxidoreduct"/>
</dbReference>
<dbReference type="Proteomes" id="UP000298133">
    <property type="component" value="Unassembled WGS sequence"/>
</dbReference>
<protein>
    <submittedName>
        <fullName evidence="2">NAD-dependent epimerase/dehydratase family protein</fullName>
    </submittedName>
</protein>
<dbReference type="InterPro" id="IPR016040">
    <property type="entry name" value="NAD(P)-bd_dom"/>
</dbReference>
<dbReference type="Gene3D" id="3.40.50.720">
    <property type="entry name" value="NAD(P)-binding Rossmann-like Domain"/>
    <property type="match status" value="1"/>
</dbReference>
<keyword evidence="3" id="KW-1185">Reference proteome</keyword>
<name>A0A4Y8UHS1_9GAMM</name>
<evidence type="ECO:0000313" key="2">
    <source>
        <dbReference type="EMBL" id="TFH67882.1"/>
    </source>
</evidence>
<dbReference type="OrthoDB" id="9808276at2"/>